<dbReference type="PANTHER" id="PTHR10527">
    <property type="entry name" value="IMPORTIN BETA"/>
    <property type="match status" value="1"/>
</dbReference>
<evidence type="ECO:0000256" key="8">
    <source>
        <dbReference type="PROSITE-ProRule" id="PRU00103"/>
    </source>
</evidence>
<comment type="subcellular location">
    <subcellularLocation>
        <location evidence="2">Cytoplasm</location>
    </subcellularLocation>
    <subcellularLocation>
        <location evidence="1">Nucleus</location>
    </subcellularLocation>
</comment>
<feature type="repeat" description="HEAT" evidence="8">
    <location>
        <begin position="389"/>
        <end position="427"/>
    </location>
</feature>
<evidence type="ECO:0000259" key="10">
    <source>
        <dbReference type="SMART" id="SM01349"/>
    </source>
</evidence>
<feature type="domain" description="Importin N-terminal" evidence="9">
    <location>
        <begin position="27"/>
        <end position="97"/>
    </location>
</feature>
<keyword evidence="7" id="KW-0539">Nucleus</keyword>
<dbReference type="InterPro" id="IPR001494">
    <property type="entry name" value="Importin-beta_N"/>
</dbReference>
<dbReference type="OrthoDB" id="7862313at2759"/>
<dbReference type="AlphaFoldDB" id="A0A0C3AT78"/>
<keyword evidence="3" id="KW-0813">Transport</keyword>
<accession>A0A0C3AT78</accession>
<evidence type="ECO:0000256" key="5">
    <source>
        <dbReference type="ARBA" id="ARBA00022737"/>
    </source>
</evidence>
<dbReference type="Pfam" id="PF25574">
    <property type="entry name" value="TPR_IMB1"/>
    <property type="match status" value="1"/>
</dbReference>
<dbReference type="InterPro" id="IPR057672">
    <property type="entry name" value="TPR_IPO4/5"/>
</dbReference>
<reference evidence="11 12" key="1">
    <citation type="submission" date="2014-04" db="EMBL/GenBank/DDBJ databases">
        <authorList>
            <consortium name="DOE Joint Genome Institute"/>
            <person name="Kuo A."/>
            <person name="Zuccaro A."/>
            <person name="Kohler A."/>
            <person name="Nagy L.G."/>
            <person name="Floudas D."/>
            <person name="Copeland A."/>
            <person name="Barry K.W."/>
            <person name="Cichocki N."/>
            <person name="Veneault-Fourrey C."/>
            <person name="LaButti K."/>
            <person name="Lindquist E.A."/>
            <person name="Lipzen A."/>
            <person name="Lundell T."/>
            <person name="Morin E."/>
            <person name="Murat C."/>
            <person name="Sun H."/>
            <person name="Tunlid A."/>
            <person name="Henrissat B."/>
            <person name="Grigoriev I.V."/>
            <person name="Hibbett D.S."/>
            <person name="Martin F."/>
            <person name="Nordberg H.P."/>
            <person name="Cantor M.N."/>
            <person name="Hua S.X."/>
        </authorList>
    </citation>
    <scope>NUCLEOTIDE SEQUENCE [LARGE SCALE GENOMIC DNA]</scope>
    <source>
        <strain evidence="11 12">MAFF 305830</strain>
    </source>
</reference>
<dbReference type="Pfam" id="PF13513">
    <property type="entry name" value="HEAT_EZ"/>
    <property type="match status" value="1"/>
</dbReference>
<dbReference type="InterPro" id="IPR016024">
    <property type="entry name" value="ARM-type_fold"/>
</dbReference>
<evidence type="ECO:0000256" key="3">
    <source>
        <dbReference type="ARBA" id="ARBA00022448"/>
    </source>
</evidence>
<dbReference type="STRING" id="933852.A0A0C3AT78"/>
<dbReference type="SMART" id="SM00913">
    <property type="entry name" value="IBN_N"/>
    <property type="match status" value="1"/>
</dbReference>
<evidence type="ECO:0000256" key="6">
    <source>
        <dbReference type="ARBA" id="ARBA00022927"/>
    </source>
</evidence>
<dbReference type="EMBL" id="KN824296">
    <property type="protein sequence ID" value="KIM27775.1"/>
    <property type="molecule type" value="Genomic_DNA"/>
</dbReference>
<dbReference type="InterPro" id="IPR011989">
    <property type="entry name" value="ARM-like"/>
</dbReference>
<evidence type="ECO:0000313" key="11">
    <source>
        <dbReference type="EMBL" id="KIM27775.1"/>
    </source>
</evidence>
<gene>
    <name evidence="11" type="ORF">M408DRAFT_329735</name>
</gene>
<evidence type="ECO:0000259" key="9">
    <source>
        <dbReference type="SMART" id="SM00913"/>
    </source>
</evidence>
<dbReference type="GO" id="GO:0005737">
    <property type="term" value="C:cytoplasm"/>
    <property type="evidence" value="ECO:0007669"/>
    <property type="project" value="UniProtKB-SubCell"/>
</dbReference>
<keyword evidence="5" id="KW-0677">Repeat</keyword>
<dbReference type="Pfam" id="PF25780">
    <property type="entry name" value="TPR_IPO5"/>
    <property type="match status" value="1"/>
</dbReference>
<protein>
    <recommendedName>
        <fullName evidence="13">Importin N-terminal domain-containing protein</fullName>
    </recommendedName>
</protein>
<dbReference type="PROSITE" id="PS50077">
    <property type="entry name" value="HEAT_REPEAT"/>
    <property type="match status" value="1"/>
</dbReference>
<proteinExistence type="predicted"/>
<dbReference type="Proteomes" id="UP000054097">
    <property type="component" value="Unassembled WGS sequence"/>
</dbReference>
<evidence type="ECO:0008006" key="13">
    <source>
        <dbReference type="Google" id="ProtNLM"/>
    </source>
</evidence>
<evidence type="ECO:0000256" key="4">
    <source>
        <dbReference type="ARBA" id="ARBA00022490"/>
    </source>
</evidence>
<evidence type="ECO:0000256" key="7">
    <source>
        <dbReference type="ARBA" id="ARBA00023242"/>
    </source>
</evidence>
<dbReference type="InterPro" id="IPR040122">
    <property type="entry name" value="Importin_beta"/>
</dbReference>
<keyword evidence="12" id="KW-1185">Reference proteome</keyword>
<dbReference type="SUPFAM" id="SSF48371">
    <property type="entry name" value="ARM repeat"/>
    <property type="match status" value="2"/>
</dbReference>
<dbReference type="GO" id="GO:0031267">
    <property type="term" value="F:small GTPase binding"/>
    <property type="evidence" value="ECO:0007669"/>
    <property type="project" value="InterPro"/>
</dbReference>
<evidence type="ECO:0000256" key="2">
    <source>
        <dbReference type="ARBA" id="ARBA00004496"/>
    </source>
</evidence>
<dbReference type="GO" id="GO:0006606">
    <property type="term" value="P:protein import into nucleus"/>
    <property type="evidence" value="ECO:0007669"/>
    <property type="project" value="InterPro"/>
</dbReference>
<keyword evidence="6" id="KW-0653">Protein transport</keyword>
<dbReference type="InterPro" id="IPR021133">
    <property type="entry name" value="HEAT_type_2"/>
</dbReference>
<dbReference type="InterPro" id="IPR034085">
    <property type="entry name" value="TOG"/>
</dbReference>
<sequence>MNQELFQHLYGLLQKSTVPDTATVKEATAQLQQIFANAECVPALFELAVKAPEVNIRQLAAVELRKQVNNEETSPWVKVNEASRATIKSGLLERLLHETESIVRHSLARVISAIASVELSTGTWPELLPFIQNLCNAPNAVNRESGAFILFTILEVVIEGVQDQVADFLRLFNQLLNDKESIEVRLVTVRALGTLAGYIDVDDKVEIKAFQMLIPQILHVVGEALSANNDDGARHGFDTLSTLLIMETPLLAKHVRDVVQFCIRAGSQVDFDEENRVMALNCLVMTIKYKKTKIHNLGLAPHLVDSLMPLLMERETDDDDEETPARLGVRALDALATSLPPQQVFPHLHIKVTEYSKSADPAQRRAALMALGVVMEGCSEFIRPHMDQVWPYIDSGLQDPDATVRKAACTAVGCITEWLDEECIERHAFLIPALLALVQDPITQAAACTALDGLLELLGDIIDTYIVGLMNAFVSLLETAPNKVKAVVIGAIGSAAHASKEKFLPYFEPVIKKLVPFLTLQGEGEEEELRGIAMDACGTFAESVPKEAFLPYYEDLMKIAYEGVQSKSARLRECSFLFFGVMSSMFPDKFVAYLPSVVPAFLQTLKLDELGDDPTLVQLSGMGETSETPIQIIEKHASEMDDIDTEAMLKVNSAIAIEKEIAADVIGNIFASTKEHFLPYIEETALVLQGLISHYYEGIRKSAIQSIFIFIVTLNELSNPPPWVAGGTNVVPLNENVNKLISHTMPEILESFDMEDDKSVAASICQSLAEATTKVGPALITQSFETICGMCVKILSGKSLAQVDPDQGEEEESAEELAEMDSFLIGSCEDLVSALASVLGADFAPTFGQFLPLISQYYGPKRAPSDRSSSIGSFGEIITGLKGGVTPYTNELRAILLNALTDAEPEVKSNASFAIGVLVENSDVAWTKEDFEAILFRLHPLFSVPEGAPKATFNARDNAAGAVSRLILTNPALVPLDSVLPVLYSALPLEHDPLEYRPLFRAVFSLFGHNPAYITSYLDTLIPVFAHVLDPNRPDEIGTENRAGLLQLLPQINSLLPGRLQAAGLGAYLA</sequence>
<organism evidence="11 12">
    <name type="scientific">Serendipita vermifera MAFF 305830</name>
    <dbReference type="NCBI Taxonomy" id="933852"/>
    <lineage>
        <taxon>Eukaryota</taxon>
        <taxon>Fungi</taxon>
        <taxon>Dikarya</taxon>
        <taxon>Basidiomycota</taxon>
        <taxon>Agaricomycotina</taxon>
        <taxon>Agaricomycetes</taxon>
        <taxon>Sebacinales</taxon>
        <taxon>Serendipitaceae</taxon>
        <taxon>Serendipita</taxon>
    </lineage>
</organism>
<dbReference type="HOGENOM" id="CLU_003794_1_1_1"/>
<reference evidence="12" key="2">
    <citation type="submission" date="2015-01" db="EMBL/GenBank/DDBJ databases">
        <title>Evolutionary Origins and Diversification of the Mycorrhizal Mutualists.</title>
        <authorList>
            <consortium name="DOE Joint Genome Institute"/>
            <consortium name="Mycorrhizal Genomics Consortium"/>
            <person name="Kohler A."/>
            <person name="Kuo A."/>
            <person name="Nagy L.G."/>
            <person name="Floudas D."/>
            <person name="Copeland A."/>
            <person name="Barry K.W."/>
            <person name="Cichocki N."/>
            <person name="Veneault-Fourrey C."/>
            <person name="LaButti K."/>
            <person name="Lindquist E.A."/>
            <person name="Lipzen A."/>
            <person name="Lundell T."/>
            <person name="Morin E."/>
            <person name="Murat C."/>
            <person name="Riley R."/>
            <person name="Ohm R."/>
            <person name="Sun H."/>
            <person name="Tunlid A."/>
            <person name="Henrissat B."/>
            <person name="Grigoriev I.V."/>
            <person name="Hibbett D.S."/>
            <person name="Martin F."/>
        </authorList>
    </citation>
    <scope>NUCLEOTIDE SEQUENCE [LARGE SCALE GENOMIC DNA]</scope>
    <source>
        <strain evidence="12">MAFF 305830</strain>
    </source>
</reference>
<keyword evidence="4" id="KW-0963">Cytoplasm</keyword>
<dbReference type="SMART" id="SM01349">
    <property type="entry name" value="TOG"/>
    <property type="match status" value="1"/>
</dbReference>
<dbReference type="InterPro" id="IPR058584">
    <property type="entry name" value="IMB1_TNPO1-like_TPR"/>
</dbReference>
<evidence type="ECO:0000256" key="1">
    <source>
        <dbReference type="ARBA" id="ARBA00004123"/>
    </source>
</evidence>
<feature type="domain" description="TOG" evidence="10">
    <location>
        <begin position="330"/>
        <end position="574"/>
    </location>
</feature>
<name>A0A0C3AT78_SERVB</name>
<dbReference type="Gene3D" id="1.25.10.10">
    <property type="entry name" value="Leucine-rich Repeat Variant"/>
    <property type="match status" value="1"/>
</dbReference>
<evidence type="ECO:0000313" key="12">
    <source>
        <dbReference type="Proteomes" id="UP000054097"/>
    </source>
</evidence>